<comment type="caution">
    <text evidence="2">The sequence shown here is derived from an EMBL/GenBank/DDBJ whole genome shotgun (WGS) entry which is preliminary data.</text>
</comment>
<dbReference type="SUPFAM" id="SSF53098">
    <property type="entry name" value="Ribonuclease H-like"/>
    <property type="match status" value="1"/>
</dbReference>
<dbReference type="PANTHER" id="PTHR46880">
    <property type="entry name" value="RAS-ASSOCIATING DOMAIN-CONTAINING PROTEIN"/>
    <property type="match status" value="1"/>
</dbReference>
<feature type="domain" description="HAT C-terminal dimerisation" evidence="1">
    <location>
        <begin position="576"/>
        <end position="624"/>
    </location>
</feature>
<dbReference type="InterPro" id="IPR008906">
    <property type="entry name" value="HATC_C_dom"/>
</dbReference>
<keyword evidence="3" id="KW-1185">Reference proteome</keyword>
<dbReference type="OrthoDB" id="10060990at2759"/>
<organism evidence="2 3">
    <name type="scientific">Mytilus galloprovincialis</name>
    <name type="common">Mediterranean mussel</name>
    <dbReference type="NCBI Taxonomy" id="29158"/>
    <lineage>
        <taxon>Eukaryota</taxon>
        <taxon>Metazoa</taxon>
        <taxon>Spiralia</taxon>
        <taxon>Lophotrochozoa</taxon>
        <taxon>Mollusca</taxon>
        <taxon>Bivalvia</taxon>
        <taxon>Autobranchia</taxon>
        <taxon>Pteriomorphia</taxon>
        <taxon>Mytilida</taxon>
        <taxon>Mytiloidea</taxon>
        <taxon>Mytilidae</taxon>
        <taxon>Mytilinae</taxon>
        <taxon>Mytilus</taxon>
    </lineage>
</organism>
<dbReference type="Proteomes" id="UP000596742">
    <property type="component" value="Unassembled WGS sequence"/>
</dbReference>
<dbReference type="Pfam" id="PF05699">
    <property type="entry name" value="Dimer_Tnp_hAT"/>
    <property type="match status" value="1"/>
</dbReference>
<protein>
    <recommendedName>
        <fullName evidence="1">HAT C-terminal dimerisation domain-containing protein</fullName>
    </recommendedName>
</protein>
<proteinExistence type="predicted"/>
<dbReference type="EMBL" id="UYJE01001236">
    <property type="protein sequence ID" value="VDI00487.1"/>
    <property type="molecule type" value="Genomic_DNA"/>
</dbReference>
<dbReference type="GO" id="GO:0046983">
    <property type="term" value="F:protein dimerization activity"/>
    <property type="evidence" value="ECO:0007669"/>
    <property type="project" value="InterPro"/>
</dbReference>
<evidence type="ECO:0000259" key="1">
    <source>
        <dbReference type="Pfam" id="PF05699"/>
    </source>
</evidence>
<evidence type="ECO:0000313" key="3">
    <source>
        <dbReference type="Proteomes" id="UP000596742"/>
    </source>
</evidence>
<dbReference type="PANTHER" id="PTHR46880:SF5">
    <property type="entry name" value="DUF4371 DOMAIN-CONTAINING PROTEIN"/>
    <property type="match status" value="1"/>
</dbReference>
<evidence type="ECO:0000313" key="2">
    <source>
        <dbReference type="EMBL" id="VDI00487.1"/>
    </source>
</evidence>
<accession>A0A8B6C5F1</accession>
<dbReference type="InterPro" id="IPR012337">
    <property type="entry name" value="RNaseH-like_sf"/>
</dbReference>
<reference evidence="2" key="1">
    <citation type="submission" date="2018-11" db="EMBL/GenBank/DDBJ databases">
        <authorList>
            <person name="Alioto T."/>
            <person name="Alioto T."/>
        </authorList>
    </citation>
    <scope>NUCLEOTIDE SEQUENCE</scope>
</reference>
<sequence length="637" mass="73427">MLFIRTMMGRLMSQKSKTMICQTCNNYPDLADRNCSMFIGTSAFRKDTLIAHWKSNSHRKCEEKKKSDEMKTIEASGSCSSSQSGPLLSCVRKMEKENEDKIKKLITTAYFICNHEKPFTDFPRLVELQEVNGLDMGNFYRSDNACRRFIQYIYEDLFKGVKMQIENDLHFYSILIDGATDSSVTENELIYLRFVENGRPVNHYFSIEDVEKADAQGILKEIEGAFTRNGIPNWKDKLIGFGSDGASVNLGCRGGIATLIKRDVPHLVITHCIAHRLELAANSAIKNHKHMKEIQDLLQYLYKHYQYSPKALRELRQIGEALEEKVLKPTKLAGTRWLPHIHRALEVLVREFRVLLAHFEHIRESRSGSAEVQGRATFISKKLKEYKFLYIVFFFLDILKVLSVLSLKFQQDYLTLSAMFDAISTANLSLIELKTVNGKELTNFLATVDSQNSTYKDIQLSNMNIDEDFTRQKQVIVDLIVAALDNRFEPMEKDPVLKAASLILSFSEWPQDRNDLATYGNEEMAYLLENFHEILERNGCNLDAIMDQNGEWKDFKAYIGRHKATVAVENFFIYPDLKRRFINMILVLELLLSFPLSSAVCERGFSAMKRVKTDWRSSLKPEMLIISLYSKEFVNCF</sequence>
<name>A0A8B6C5F1_MYTGA</name>
<gene>
    <name evidence="2" type="ORF">MGAL_10B029684</name>
</gene>
<dbReference type="AlphaFoldDB" id="A0A8B6C5F1"/>